<organism evidence="6 7">
    <name type="scientific">Orbilia ellipsospora</name>
    <dbReference type="NCBI Taxonomy" id="2528407"/>
    <lineage>
        <taxon>Eukaryota</taxon>
        <taxon>Fungi</taxon>
        <taxon>Dikarya</taxon>
        <taxon>Ascomycota</taxon>
        <taxon>Pezizomycotina</taxon>
        <taxon>Orbiliomycetes</taxon>
        <taxon>Orbiliales</taxon>
        <taxon>Orbiliaceae</taxon>
        <taxon>Orbilia</taxon>
    </lineage>
</organism>
<dbReference type="InterPro" id="IPR036568">
    <property type="entry name" value="GGCT-like_sf"/>
</dbReference>
<keyword evidence="2" id="KW-0456">Lyase</keyword>
<dbReference type="Gene3D" id="3.10.490.10">
    <property type="entry name" value="Gamma-glutamyl cyclotransferase-like"/>
    <property type="match status" value="1"/>
</dbReference>
<feature type="domain" description="Gamma-glutamylcyclotransferase AIG2-like" evidence="5">
    <location>
        <begin position="18"/>
        <end position="105"/>
    </location>
</feature>
<dbReference type="InterPro" id="IPR009288">
    <property type="entry name" value="AIG2-like_dom"/>
</dbReference>
<dbReference type="InterPro" id="IPR013024">
    <property type="entry name" value="GGCT-like"/>
</dbReference>
<dbReference type="GO" id="GO:0003839">
    <property type="term" value="F:gamma-glutamylcyclotransferase activity"/>
    <property type="evidence" value="ECO:0007669"/>
    <property type="project" value="UniProtKB-EC"/>
</dbReference>
<evidence type="ECO:0000256" key="3">
    <source>
        <dbReference type="PIRSR" id="PIRSR617939-1"/>
    </source>
</evidence>
<dbReference type="EMBL" id="JAVHJO010000002">
    <property type="protein sequence ID" value="KAK6542375.1"/>
    <property type="molecule type" value="Genomic_DNA"/>
</dbReference>
<name>A0AAV9XJS7_9PEZI</name>
<evidence type="ECO:0000259" key="5">
    <source>
        <dbReference type="Pfam" id="PF06094"/>
    </source>
</evidence>
<dbReference type="EC" id="4.3.2.9" evidence="1"/>
<dbReference type="SUPFAM" id="SSF110857">
    <property type="entry name" value="Gamma-glutamyl cyclotransferase-like"/>
    <property type="match status" value="1"/>
</dbReference>
<evidence type="ECO:0000313" key="6">
    <source>
        <dbReference type="EMBL" id="KAK6542375.1"/>
    </source>
</evidence>
<reference evidence="6 7" key="1">
    <citation type="submission" date="2019-10" db="EMBL/GenBank/DDBJ databases">
        <authorList>
            <person name="Palmer J.M."/>
        </authorList>
    </citation>
    <scope>NUCLEOTIDE SEQUENCE [LARGE SCALE GENOMIC DNA]</scope>
    <source>
        <strain evidence="6 7">TWF694</strain>
    </source>
</reference>
<dbReference type="CDD" id="cd06661">
    <property type="entry name" value="GGCT_like"/>
    <property type="match status" value="1"/>
</dbReference>
<dbReference type="Proteomes" id="UP001365542">
    <property type="component" value="Unassembled WGS sequence"/>
</dbReference>
<comment type="caution">
    <text evidence="6">The sequence shown here is derived from an EMBL/GenBank/DDBJ whole genome shotgun (WGS) entry which is preliminary data.</text>
</comment>
<proteinExistence type="predicted"/>
<evidence type="ECO:0000256" key="1">
    <source>
        <dbReference type="ARBA" id="ARBA00012346"/>
    </source>
</evidence>
<feature type="binding site" evidence="4">
    <location>
        <begin position="18"/>
        <end position="23"/>
    </location>
    <ligand>
        <name>substrate</name>
    </ligand>
</feature>
<accession>A0AAV9XJS7</accession>
<keyword evidence="7" id="KW-1185">Reference proteome</keyword>
<dbReference type="InterPro" id="IPR017939">
    <property type="entry name" value="G-Glutamylcylcotransferase"/>
</dbReference>
<feature type="active site" description="Proton acceptor" evidence="3">
    <location>
        <position position="91"/>
    </location>
</feature>
<evidence type="ECO:0000256" key="4">
    <source>
        <dbReference type="PIRSR" id="PIRSR617939-2"/>
    </source>
</evidence>
<evidence type="ECO:0000313" key="7">
    <source>
        <dbReference type="Proteomes" id="UP001365542"/>
    </source>
</evidence>
<protein>
    <recommendedName>
        <fullName evidence="1">gamma-glutamylcyclotransferase</fullName>
        <ecNumber evidence="1">4.3.2.9</ecNumber>
    </recommendedName>
</protein>
<dbReference type="AlphaFoldDB" id="A0AAV9XJS7"/>
<dbReference type="Pfam" id="PF06094">
    <property type="entry name" value="GGACT"/>
    <property type="match status" value="1"/>
</dbReference>
<dbReference type="PANTHER" id="PTHR12935">
    <property type="entry name" value="GAMMA-GLUTAMYLCYCLOTRANSFERASE"/>
    <property type="match status" value="1"/>
</dbReference>
<sequence>MHNSQRHTSGSEPAEKLYFAYGSNLSFEQMAKRCPQSRFIGRGRLYQHQFQINERGYANIVYLGSRNPDAFVDGLCYLLAQNDETNLDRAEGVPTAYSKKILDIEFFPAPISLLGRLLTEIVQRPILPTPLQQLATQTSVGGEITQALVYLSSDYVQPGLPWDEYIQRMELGLQNALALGISSAYVENDVGPTLKTGRGVRKAKDPA</sequence>
<gene>
    <name evidence="6" type="ORF">TWF694_006332</name>
</gene>
<evidence type="ECO:0000256" key="2">
    <source>
        <dbReference type="ARBA" id="ARBA00023239"/>
    </source>
</evidence>
<dbReference type="PANTHER" id="PTHR12935:SF0">
    <property type="entry name" value="GAMMA-GLUTAMYLCYCLOTRANSFERASE"/>
    <property type="match status" value="1"/>
</dbReference>